<evidence type="ECO:0000256" key="3">
    <source>
        <dbReference type="ARBA" id="ARBA00022801"/>
    </source>
</evidence>
<dbReference type="SUPFAM" id="SSF56235">
    <property type="entry name" value="N-terminal nucleophile aminohydrolases (Ntn hydrolases)"/>
    <property type="match status" value="1"/>
</dbReference>
<keyword evidence="4" id="KW-0068">Autocatalytic cleavage</keyword>
<evidence type="ECO:0000256" key="5">
    <source>
        <dbReference type="ARBA" id="ARBA00050421"/>
    </source>
</evidence>
<keyword evidence="2" id="KW-0645">Protease</keyword>
<dbReference type="GO" id="GO:0006508">
    <property type="term" value="P:proteolysis"/>
    <property type="evidence" value="ECO:0007669"/>
    <property type="project" value="UniProtKB-KW"/>
</dbReference>
<evidence type="ECO:0000256" key="7">
    <source>
        <dbReference type="ARBA" id="ARBA00066729"/>
    </source>
</evidence>
<feature type="binding site" evidence="12">
    <location>
        <begin position="274"/>
        <end position="277"/>
    </location>
    <ligand>
        <name>substrate</name>
    </ligand>
</feature>
<evidence type="ECO:0000313" key="15">
    <source>
        <dbReference type="EnsemblMetazoa" id="BGLB008031-PB"/>
    </source>
</evidence>
<comment type="function">
    <text evidence="6">Cleaves the GlcNAc-Asn bond which joins oligosaccharides to the peptide of asparagine-linked glycoproteins.</text>
</comment>
<dbReference type="CDD" id="cd04513">
    <property type="entry name" value="Glycosylasparaginase"/>
    <property type="match status" value="1"/>
</dbReference>
<dbReference type="AlphaFoldDB" id="A0A2C9JTX2"/>
<evidence type="ECO:0000256" key="9">
    <source>
        <dbReference type="ARBA" id="ARBA00079301"/>
    </source>
</evidence>
<evidence type="ECO:0000256" key="12">
    <source>
        <dbReference type="PIRSR" id="PIRSR600246-2"/>
    </source>
</evidence>
<name>A0A2C9JTX2_BIOGL</name>
<keyword evidence="3" id="KW-0378">Hydrolase</keyword>
<comment type="similarity">
    <text evidence="1">Belongs to the Ntn-hydrolase family.</text>
</comment>
<dbReference type="InterPro" id="IPR029055">
    <property type="entry name" value="Ntn_hydrolases_N"/>
</dbReference>
<dbReference type="KEGG" id="bgt:106068131"/>
<feature type="binding site" evidence="12">
    <location>
        <begin position="251"/>
        <end position="254"/>
    </location>
    <ligand>
        <name>substrate</name>
    </ligand>
</feature>
<dbReference type="Gene3D" id="3.60.20.30">
    <property type="entry name" value="(Glycosyl)asparaginase"/>
    <property type="match status" value="1"/>
</dbReference>
<feature type="site" description="Cleavage; by autolysis" evidence="13">
    <location>
        <begin position="222"/>
        <end position="223"/>
    </location>
</feature>
<reference evidence="15" key="1">
    <citation type="submission" date="2020-05" db="UniProtKB">
        <authorList>
            <consortium name="EnsemblMetazoa"/>
        </authorList>
    </citation>
    <scope>IDENTIFICATION</scope>
    <source>
        <strain evidence="15">BB02</strain>
    </source>
</reference>
<dbReference type="RefSeq" id="XP_013082896.2">
    <property type="nucleotide sequence ID" value="XM_013227442.2"/>
</dbReference>
<proteinExistence type="inferred from homology"/>
<evidence type="ECO:0000256" key="4">
    <source>
        <dbReference type="ARBA" id="ARBA00022813"/>
    </source>
</evidence>
<evidence type="ECO:0000256" key="10">
    <source>
        <dbReference type="ARBA" id="ARBA00080645"/>
    </source>
</evidence>
<dbReference type="OrthoDB" id="188713at2759"/>
<dbReference type="GO" id="GO:0008233">
    <property type="term" value="F:peptidase activity"/>
    <property type="evidence" value="ECO:0007669"/>
    <property type="project" value="UniProtKB-KW"/>
</dbReference>
<evidence type="ECO:0000313" key="16">
    <source>
        <dbReference type="Proteomes" id="UP000076420"/>
    </source>
</evidence>
<evidence type="ECO:0000256" key="2">
    <source>
        <dbReference type="ARBA" id="ARBA00022670"/>
    </source>
</evidence>
<gene>
    <name evidence="15" type="primary">106068131</name>
</gene>
<accession>A0A2C9JTX2</accession>
<dbReference type="STRING" id="6526.A0A2C9JTX2"/>
<organism evidence="15 16">
    <name type="scientific">Biomphalaria glabrata</name>
    <name type="common">Bloodfluke planorb</name>
    <name type="synonym">Freshwater snail</name>
    <dbReference type="NCBI Taxonomy" id="6526"/>
    <lineage>
        <taxon>Eukaryota</taxon>
        <taxon>Metazoa</taxon>
        <taxon>Spiralia</taxon>
        <taxon>Lophotrochozoa</taxon>
        <taxon>Mollusca</taxon>
        <taxon>Gastropoda</taxon>
        <taxon>Heterobranchia</taxon>
        <taxon>Euthyneura</taxon>
        <taxon>Panpulmonata</taxon>
        <taxon>Hygrophila</taxon>
        <taxon>Lymnaeoidea</taxon>
        <taxon>Planorbidae</taxon>
        <taxon>Biomphalaria</taxon>
    </lineage>
</organism>
<dbReference type="EC" id="3.5.1.26" evidence="7"/>
<dbReference type="PANTHER" id="PTHR10188:SF6">
    <property type="entry name" value="N(4)-(BETA-N-ACETYLGLUCOSAMINYL)-L-ASPARAGINASE"/>
    <property type="match status" value="1"/>
</dbReference>
<dbReference type="GO" id="GO:0005764">
    <property type="term" value="C:lysosome"/>
    <property type="evidence" value="ECO:0007669"/>
    <property type="project" value="TreeGrafter"/>
</dbReference>
<dbReference type="VEuPathDB" id="VectorBase:BGLAX_031372"/>
<dbReference type="GO" id="GO:0003948">
    <property type="term" value="F:N4-(beta-N-acetylglucosaminyl)-L-asparaginase activity"/>
    <property type="evidence" value="ECO:0007669"/>
    <property type="project" value="UniProtKB-EC"/>
</dbReference>
<evidence type="ECO:0000256" key="8">
    <source>
        <dbReference type="ARBA" id="ARBA00078726"/>
    </source>
</evidence>
<dbReference type="InterPro" id="IPR000246">
    <property type="entry name" value="Peptidase_T2"/>
</dbReference>
<comment type="catalytic activity">
    <reaction evidence="5">
        <text>N(4)-(beta-N-acetyl-D-glucosaminyl)-L-asparagine + H2O = N-acetyl-beta-D-glucosaminylamine + L-aspartate + H(+)</text>
        <dbReference type="Rhea" id="RHEA:11544"/>
        <dbReference type="ChEBI" id="CHEBI:15377"/>
        <dbReference type="ChEBI" id="CHEBI:15378"/>
        <dbReference type="ChEBI" id="CHEBI:15947"/>
        <dbReference type="ChEBI" id="CHEBI:29991"/>
        <dbReference type="ChEBI" id="CHEBI:58080"/>
        <dbReference type="EC" id="3.5.1.26"/>
    </reaction>
</comment>
<feature type="active site" description="Nucleophile" evidence="11">
    <location>
        <position position="223"/>
    </location>
</feature>
<evidence type="ECO:0000256" key="14">
    <source>
        <dbReference type="SAM" id="MobiDB-lite"/>
    </source>
</evidence>
<dbReference type="FunFam" id="3.60.20.30:FF:000003">
    <property type="entry name" value="N(4)-(Beta-N-acetylglucosaminyl)-L-asparaginase isoform X1"/>
    <property type="match status" value="1"/>
</dbReference>
<feature type="region of interest" description="Disordered" evidence="14">
    <location>
        <begin position="170"/>
        <end position="202"/>
    </location>
</feature>
<dbReference type="Proteomes" id="UP000076420">
    <property type="component" value="Unassembled WGS sequence"/>
</dbReference>
<sequence>MQLLRFKIIKIVGIVLLIEFNLSVCANYSSFLPIVVNTWPFTSATKAAWDALSSGVSAEESLVIGCTTCEVLQCDGSVGYGSNPDERGETTLDAMIMDGSTYAVGAVADLRRVKNAIGVAQAILHYTDHTLLVGESATSFALEMGFKEESLATNNSINMFKSWQQNKCQPNFRQNVQPDPKSSCGPYSPLPPPPSKFQRSGSDRLKLYTRKSHSEINRNNHDTIGMIVIDASGHVWAGTSTNGANHKVPGRVGDSPVMGAGAYASNTGGGAAATGDGDIMMRFLPSLRAVIEMERGVSPDKAAQIAMAPIIQHYPQFSGALVAVNITGHQGASCHGFSSFAYSLASTQYTTVKVINVPCSHS</sequence>
<dbReference type="EnsemblMetazoa" id="BGLB008031-RB">
    <property type="protein sequence ID" value="BGLB008031-PB"/>
    <property type="gene ID" value="BGLB008031"/>
</dbReference>
<evidence type="ECO:0000256" key="6">
    <source>
        <dbReference type="ARBA" id="ARBA00053295"/>
    </source>
</evidence>
<protein>
    <recommendedName>
        <fullName evidence="7">N(4)-(beta-N-acetylglucosaminyl)-L-asparaginase</fullName>
        <ecNumber evidence="7">3.5.1.26</ecNumber>
    </recommendedName>
    <alternativeName>
        <fullName evidence="9">Aspartylglucosaminidase</fullName>
    </alternativeName>
    <alternativeName>
        <fullName evidence="8">Glycosylasparaginase</fullName>
    </alternativeName>
    <alternativeName>
        <fullName evidence="10">N4-(N-acetyl-beta-glucosaminyl)-L-asparagine amidase</fullName>
    </alternativeName>
</protein>
<dbReference type="VEuPathDB" id="VectorBase:BGLB008031"/>
<evidence type="ECO:0000256" key="11">
    <source>
        <dbReference type="PIRSR" id="PIRSR600246-1"/>
    </source>
</evidence>
<evidence type="ECO:0000256" key="1">
    <source>
        <dbReference type="ARBA" id="ARBA00010872"/>
    </source>
</evidence>
<dbReference type="Pfam" id="PF01112">
    <property type="entry name" value="Asparaginase_2"/>
    <property type="match status" value="1"/>
</dbReference>
<dbReference type="PANTHER" id="PTHR10188">
    <property type="entry name" value="L-ASPARAGINASE"/>
    <property type="match status" value="1"/>
</dbReference>
<evidence type="ECO:0000256" key="13">
    <source>
        <dbReference type="PIRSR" id="PIRSR600246-3"/>
    </source>
</evidence>